<protein>
    <submittedName>
        <fullName evidence="2">Uncharacterized protein</fullName>
    </submittedName>
</protein>
<dbReference type="OrthoDB" id="1723663at2759"/>
<gene>
    <name evidence="2" type="ORF">F0562_010823</name>
</gene>
<keyword evidence="3" id="KW-1185">Reference proteome</keyword>
<accession>A0A5J5A2T7</accession>
<dbReference type="Proteomes" id="UP000325577">
    <property type="component" value="Linkage Group LG4"/>
</dbReference>
<feature type="compositionally biased region" description="Basic and acidic residues" evidence="1">
    <location>
        <begin position="94"/>
        <end position="109"/>
    </location>
</feature>
<organism evidence="2 3">
    <name type="scientific">Nyssa sinensis</name>
    <dbReference type="NCBI Taxonomy" id="561372"/>
    <lineage>
        <taxon>Eukaryota</taxon>
        <taxon>Viridiplantae</taxon>
        <taxon>Streptophyta</taxon>
        <taxon>Embryophyta</taxon>
        <taxon>Tracheophyta</taxon>
        <taxon>Spermatophyta</taxon>
        <taxon>Magnoliopsida</taxon>
        <taxon>eudicotyledons</taxon>
        <taxon>Gunneridae</taxon>
        <taxon>Pentapetalae</taxon>
        <taxon>asterids</taxon>
        <taxon>Cornales</taxon>
        <taxon>Nyssaceae</taxon>
        <taxon>Nyssa</taxon>
    </lineage>
</organism>
<evidence type="ECO:0000256" key="1">
    <source>
        <dbReference type="SAM" id="MobiDB-lite"/>
    </source>
</evidence>
<dbReference type="EMBL" id="CM018047">
    <property type="protein sequence ID" value="KAA8524386.1"/>
    <property type="molecule type" value="Genomic_DNA"/>
</dbReference>
<name>A0A5J5A2T7_9ASTE</name>
<reference evidence="2 3" key="1">
    <citation type="submission" date="2019-09" db="EMBL/GenBank/DDBJ databases">
        <title>A chromosome-level genome assembly of the Chinese tupelo Nyssa sinensis.</title>
        <authorList>
            <person name="Yang X."/>
            <person name="Kang M."/>
            <person name="Yang Y."/>
            <person name="Xiong H."/>
            <person name="Wang M."/>
            <person name="Zhang Z."/>
            <person name="Wang Z."/>
            <person name="Wu H."/>
            <person name="Ma T."/>
            <person name="Liu J."/>
            <person name="Xi Z."/>
        </authorList>
    </citation>
    <scope>NUCLEOTIDE SEQUENCE [LARGE SCALE GENOMIC DNA]</scope>
    <source>
        <strain evidence="2">J267</strain>
        <tissue evidence="2">Leaf</tissue>
    </source>
</reference>
<feature type="region of interest" description="Disordered" evidence="1">
    <location>
        <begin position="1"/>
        <end position="127"/>
    </location>
</feature>
<evidence type="ECO:0000313" key="3">
    <source>
        <dbReference type="Proteomes" id="UP000325577"/>
    </source>
</evidence>
<feature type="compositionally biased region" description="Basic residues" evidence="1">
    <location>
        <begin position="110"/>
        <end position="120"/>
    </location>
</feature>
<sequence>MVTKRRRFMALIHDHDDDEVDNQLDRDSDEDGVGDRVRRKSVSKLKDDFDRESSESGLGKSRGNPVKNLSSGSNAVALRAQSRGPAKQNGDDPDVVKEVEEMNRSDLRARTRRPMAKLKVKGSNQCF</sequence>
<dbReference type="AlphaFoldDB" id="A0A5J5A2T7"/>
<feature type="compositionally biased region" description="Basic and acidic residues" evidence="1">
    <location>
        <begin position="44"/>
        <end position="54"/>
    </location>
</feature>
<feature type="compositionally biased region" description="Acidic residues" evidence="1">
    <location>
        <begin position="16"/>
        <end position="32"/>
    </location>
</feature>
<evidence type="ECO:0000313" key="2">
    <source>
        <dbReference type="EMBL" id="KAA8524386.1"/>
    </source>
</evidence>
<proteinExistence type="predicted"/>